<dbReference type="Pfam" id="PF02801">
    <property type="entry name" value="Ketoacyl-synt_C"/>
    <property type="match status" value="1"/>
</dbReference>
<organism evidence="10 11">
    <name type="scientific">Actinokineospora globicatena</name>
    <dbReference type="NCBI Taxonomy" id="103729"/>
    <lineage>
        <taxon>Bacteria</taxon>
        <taxon>Bacillati</taxon>
        <taxon>Actinomycetota</taxon>
        <taxon>Actinomycetes</taxon>
        <taxon>Pseudonocardiales</taxon>
        <taxon>Pseudonocardiaceae</taxon>
        <taxon>Actinokineospora</taxon>
    </lineage>
</organism>
<dbReference type="SMART" id="SM00823">
    <property type="entry name" value="PKS_PP"/>
    <property type="match status" value="1"/>
</dbReference>
<dbReference type="AlphaFoldDB" id="A0A9W6V7Z9"/>
<dbReference type="SMART" id="SM00827">
    <property type="entry name" value="PKS_AT"/>
    <property type="match status" value="1"/>
</dbReference>
<dbReference type="PANTHER" id="PTHR43775:SF37">
    <property type="entry name" value="SI:DKEY-61P9.11"/>
    <property type="match status" value="1"/>
</dbReference>
<dbReference type="InterPro" id="IPR020841">
    <property type="entry name" value="PKS_Beta-ketoAc_synthase_dom"/>
</dbReference>
<dbReference type="Gene3D" id="3.40.47.10">
    <property type="match status" value="1"/>
</dbReference>
<proteinExistence type="predicted"/>
<dbReference type="InterPro" id="IPR009081">
    <property type="entry name" value="PP-bd_ACP"/>
</dbReference>
<feature type="domain" description="Ketosynthase family 3 (KS3)" evidence="9">
    <location>
        <begin position="6"/>
        <end position="427"/>
    </location>
</feature>
<dbReference type="GO" id="GO:0005737">
    <property type="term" value="C:cytoplasm"/>
    <property type="evidence" value="ECO:0007669"/>
    <property type="project" value="TreeGrafter"/>
</dbReference>
<dbReference type="CDD" id="cd00833">
    <property type="entry name" value="PKS"/>
    <property type="match status" value="1"/>
</dbReference>
<keyword evidence="3" id="KW-0808">Transferase</keyword>
<dbReference type="InterPro" id="IPR016035">
    <property type="entry name" value="Acyl_Trfase/lysoPLipase"/>
</dbReference>
<dbReference type="GO" id="GO:0006633">
    <property type="term" value="P:fatty acid biosynthetic process"/>
    <property type="evidence" value="ECO:0007669"/>
    <property type="project" value="InterPro"/>
</dbReference>
<dbReference type="InterPro" id="IPR032821">
    <property type="entry name" value="PKS_assoc"/>
</dbReference>
<keyword evidence="5" id="KW-0443">Lipid metabolism</keyword>
<dbReference type="InterPro" id="IPR016036">
    <property type="entry name" value="Malonyl_transacylase_ACP-bd"/>
</dbReference>
<evidence type="ECO:0000256" key="2">
    <source>
        <dbReference type="ARBA" id="ARBA00022553"/>
    </source>
</evidence>
<gene>
    <name evidence="10" type="ORF">Aglo03_12700</name>
</gene>
<sequence length="1007" mass="104340">MSPETEGRIAITGMACRFPGARDAGEFWDLLVSGRSGIARFSRDELLAEGVDAAEIDHPDYVAAAADVPGVDLFDAKFFGCTDKAAGLLDPQHRLFLETAWAALEDAACDPAAFSGSIGVFAGQGSDDYRRLLGADPTVASTYSPKLLDLSTGKDFLATRTAFSLGLTGPAITVQTACSTSLVAVHLACQSLLNGECDTALAGAVALRAPQGRGYLRDEGMASDDGQCRVFDADANGSVPSGGVGVLVLKPLADALADGDPVHAVILGSAVNNDGSSKVGFSAPGVDRQAAVIEEALAVAGVPAESIGYVEAHGTGTPLGDPIEVAALARAFGPLPAESCWLGSVKSNIGHADAAAGMAGLIKVVLALRHGVVPPSLGFRSANPEIDFAATPFRVLTETAPWPREPRRAGVSSFGIGGTNAHVVVEAAPDRPGVSTSDGPELLVLSARTPTALAARREDLADFLRTGAPDLAAVANTLRRGRAEFGYRTAIAAVDRADAVEQLAAASGHAVPDDPPGVVFLYPGGAAQHAGMSAGLYQGEPVFRAAADELLDLHSSPAVDALVRGGDVPEGGTTAPGSALVGLFIVEYALTRLWESWGVRPAAVLGHSSGEYAAACAAGVLTPADALRVVVFRGSRMEELPPGRMLAVPLTEAEVLDRLADSPDLVVAAVNAAESVVVAGPHTAVAAFAAALTADGVDAQVVGLDVASHSPLVEPILPALADLIGELPLRPPTLPVVSGATGQWSDDLTTPEYWVRHLRGPVRFRDAIQTLLAAGHRTFLEVGPGRMLTSLARRNADGAPGVVAVSSLPHSADTRPQPVVFRGAVGALWCAGVPMTWPETDARSVHLPTYPFDRRSFWAPVHPSPLDPPSPPETRPTRTSAMSTPSSTADLDGVRADLRKVVSDFLGGAPEEIPGDVTFLDQGADSLVIAQLARAVGDRLGVRIPFRQLLVKYPTVDTLAVQVLSLRPAEQVPEPVEPEEPAPSVVTVVLAQLELMREQLAALRERG</sequence>
<dbReference type="SUPFAM" id="SSF52151">
    <property type="entry name" value="FabD/lysophospholipase-like"/>
    <property type="match status" value="1"/>
</dbReference>
<evidence type="ECO:0000259" key="9">
    <source>
        <dbReference type="PROSITE" id="PS52004"/>
    </source>
</evidence>
<feature type="compositionally biased region" description="Pro residues" evidence="7">
    <location>
        <begin position="862"/>
        <end position="874"/>
    </location>
</feature>
<dbReference type="InterPro" id="IPR018201">
    <property type="entry name" value="Ketoacyl_synth_AS"/>
</dbReference>
<dbReference type="GO" id="GO:0031177">
    <property type="term" value="F:phosphopantetheine binding"/>
    <property type="evidence" value="ECO:0007669"/>
    <property type="project" value="InterPro"/>
</dbReference>
<keyword evidence="1" id="KW-0596">Phosphopantetheine</keyword>
<dbReference type="Gene3D" id="1.10.1200.10">
    <property type="entry name" value="ACP-like"/>
    <property type="match status" value="1"/>
</dbReference>
<evidence type="ECO:0000256" key="7">
    <source>
        <dbReference type="SAM" id="MobiDB-lite"/>
    </source>
</evidence>
<dbReference type="RefSeq" id="WP_285608457.1">
    <property type="nucleotide sequence ID" value="NZ_BSSD01000001.1"/>
</dbReference>
<dbReference type="Proteomes" id="UP001165042">
    <property type="component" value="Unassembled WGS sequence"/>
</dbReference>
<keyword evidence="6" id="KW-0511">Multifunctional enzyme</keyword>
<evidence type="ECO:0000313" key="11">
    <source>
        <dbReference type="Proteomes" id="UP001165042"/>
    </source>
</evidence>
<evidence type="ECO:0008006" key="12">
    <source>
        <dbReference type="Google" id="ProtNLM"/>
    </source>
</evidence>
<dbReference type="InterPro" id="IPR014043">
    <property type="entry name" value="Acyl_transferase_dom"/>
</dbReference>
<evidence type="ECO:0000256" key="4">
    <source>
        <dbReference type="ARBA" id="ARBA00022832"/>
    </source>
</evidence>
<reference evidence="10" key="1">
    <citation type="submission" date="2023-02" db="EMBL/GenBank/DDBJ databases">
        <title>Actinokineospora globicatena NBRC 15670.</title>
        <authorList>
            <person name="Ichikawa N."/>
            <person name="Sato H."/>
            <person name="Tonouchi N."/>
        </authorList>
    </citation>
    <scope>NUCLEOTIDE SEQUENCE</scope>
    <source>
        <strain evidence="10">NBRC 15670</strain>
    </source>
</reference>
<dbReference type="PROSITE" id="PS00606">
    <property type="entry name" value="KS3_1"/>
    <property type="match status" value="1"/>
</dbReference>
<dbReference type="InterPro" id="IPR050091">
    <property type="entry name" value="PKS_NRPS_Biosynth_Enz"/>
</dbReference>
<dbReference type="SUPFAM" id="SSF47336">
    <property type="entry name" value="ACP-like"/>
    <property type="match status" value="1"/>
</dbReference>
<evidence type="ECO:0000256" key="1">
    <source>
        <dbReference type="ARBA" id="ARBA00022450"/>
    </source>
</evidence>
<dbReference type="GO" id="GO:0005886">
    <property type="term" value="C:plasma membrane"/>
    <property type="evidence" value="ECO:0007669"/>
    <property type="project" value="TreeGrafter"/>
</dbReference>
<keyword evidence="2" id="KW-0597">Phosphoprotein</keyword>
<dbReference type="EMBL" id="BSSD01000001">
    <property type="protein sequence ID" value="GLW90454.1"/>
    <property type="molecule type" value="Genomic_DNA"/>
</dbReference>
<keyword evidence="11" id="KW-1185">Reference proteome</keyword>
<dbReference type="GO" id="GO:0004315">
    <property type="term" value="F:3-oxoacyl-[acyl-carrier-protein] synthase activity"/>
    <property type="evidence" value="ECO:0007669"/>
    <property type="project" value="InterPro"/>
</dbReference>
<feature type="domain" description="Carrier" evidence="8">
    <location>
        <begin position="892"/>
        <end position="967"/>
    </location>
</feature>
<dbReference type="SMART" id="SM00825">
    <property type="entry name" value="PKS_KS"/>
    <property type="match status" value="1"/>
</dbReference>
<dbReference type="SUPFAM" id="SSF53901">
    <property type="entry name" value="Thiolase-like"/>
    <property type="match status" value="1"/>
</dbReference>
<dbReference type="PROSITE" id="PS52004">
    <property type="entry name" value="KS3_2"/>
    <property type="match status" value="1"/>
</dbReference>
<dbReference type="SUPFAM" id="SSF55048">
    <property type="entry name" value="Probable ACP-binding domain of malonyl-CoA ACP transacylase"/>
    <property type="match status" value="1"/>
</dbReference>
<accession>A0A9W6V7Z9</accession>
<evidence type="ECO:0000256" key="3">
    <source>
        <dbReference type="ARBA" id="ARBA00022679"/>
    </source>
</evidence>
<dbReference type="Pfam" id="PF00550">
    <property type="entry name" value="PP-binding"/>
    <property type="match status" value="1"/>
</dbReference>
<dbReference type="FunFam" id="3.40.47.10:FF:000042">
    <property type="entry name" value="Polyketide synthase Pks13"/>
    <property type="match status" value="1"/>
</dbReference>
<dbReference type="Gene3D" id="3.30.70.3290">
    <property type="match status" value="1"/>
</dbReference>
<dbReference type="Pfam" id="PF00698">
    <property type="entry name" value="Acyl_transf_1"/>
    <property type="match status" value="1"/>
</dbReference>
<dbReference type="PANTHER" id="PTHR43775">
    <property type="entry name" value="FATTY ACID SYNTHASE"/>
    <property type="match status" value="1"/>
</dbReference>
<dbReference type="InterPro" id="IPR001227">
    <property type="entry name" value="Ac_transferase_dom_sf"/>
</dbReference>
<dbReference type="GO" id="GO:0071770">
    <property type="term" value="P:DIM/DIP cell wall layer assembly"/>
    <property type="evidence" value="ECO:0007669"/>
    <property type="project" value="TreeGrafter"/>
</dbReference>
<dbReference type="InterPro" id="IPR020806">
    <property type="entry name" value="PKS_PP-bd"/>
</dbReference>
<keyword evidence="4" id="KW-0276">Fatty acid metabolism</keyword>
<dbReference type="InterPro" id="IPR014031">
    <property type="entry name" value="Ketoacyl_synth_C"/>
</dbReference>
<dbReference type="Gene3D" id="3.40.366.10">
    <property type="entry name" value="Malonyl-Coenzyme A Acyl Carrier Protein, domain 2"/>
    <property type="match status" value="1"/>
</dbReference>
<protein>
    <recommendedName>
        <fullName evidence="12">Acyl transferase domain-containing protein</fullName>
    </recommendedName>
</protein>
<dbReference type="Pfam" id="PF00109">
    <property type="entry name" value="ketoacyl-synt"/>
    <property type="match status" value="1"/>
</dbReference>
<evidence type="ECO:0000259" key="8">
    <source>
        <dbReference type="PROSITE" id="PS50075"/>
    </source>
</evidence>
<name>A0A9W6V7Z9_9PSEU</name>
<dbReference type="InterPro" id="IPR014030">
    <property type="entry name" value="Ketoacyl_synth_N"/>
</dbReference>
<evidence type="ECO:0000313" key="10">
    <source>
        <dbReference type="EMBL" id="GLW90454.1"/>
    </source>
</evidence>
<dbReference type="InterPro" id="IPR016039">
    <property type="entry name" value="Thiolase-like"/>
</dbReference>
<comment type="caution">
    <text evidence="10">The sequence shown here is derived from an EMBL/GenBank/DDBJ whole genome shotgun (WGS) entry which is preliminary data.</text>
</comment>
<dbReference type="InterPro" id="IPR036736">
    <property type="entry name" value="ACP-like_sf"/>
</dbReference>
<evidence type="ECO:0000256" key="5">
    <source>
        <dbReference type="ARBA" id="ARBA00023098"/>
    </source>
</evidence>
<dbReference type="Pfam" id="PF16197">
    <property type="entry name" value="KAsynt_C_assoc"/>
    <property type="match status" value="1"/>
</dbReference>
<feature type="region of interest" description="Disordered" evidence="7">
    <location>
        <begin position="861"/>
        <end position="893"/>
    </location>
</feature>
<dbReference type="GO" id="GO:0004312">
    <property type="term" value="F:fatty acid synthase activity"/>
    <property type="evidence" value="ECO:0007669"/>
    <property type="project" value="TreeGrafter"/>
</dbReference>
<dbReference type="PROSITE" id="PS50075">
    <property type="entry name" value="CARRIER"/>
    <property type="match status" value="1"/>
</dbReference>
<evidence type="ECO:0000256" key="6">
    <source>
        <dbReference type="ARBA" id="ARBA00023268"/>
    </source>
</evidence>